<evidence type="ECO:0000256" key="1">
    <source>
        <dbReference type="ARBA" id="ARBA00004989"/>
    </source>
</evidence>
<dbReference type="InterPro" id="IPR004614">
    <property type="entry name" value="P_AcTrfase"/>
</dbReference>
<dbReference type="InterPro" id="IPR010766">
    <property type="entry name" value="DRTGG"/>
</dbReference>
<feature type="domain" description="DRTGG" evidence="9">
    <location>
        <begin position="244"/>
        <end position="353"/>
    </location>
</feature>
<dbReference type="SUPFAM" id="SSF53659">
    <property type="entry name" value="Isocitrate/Isopropylmalate dehydrogenase-like"/>
    <property type="match status" value="1"/>
</dbReference>
<dbReference type="InterPro" id="IPR042113">
    <property type="entry name" value="P_AcTrfase_dom1"/>
</dbReference>
<comment type="pathway">
    <text evidence="1">Metabolic intermediate biosynthesis; acetyl-CoA biosynthesis; acetyl-CoA from acetate: step 2/2.</text>
</comment>
<protein>
    <recommendedName>
        <fullName evidence="3">Phosphate acetyltransferase</fullName>
        <ecNumber evidence="2">2.3.1.8</ecNumber>
    </recommendedName>
    <alternativeName>
        <fullName evidence="6">Phosphotransacetylase</fullName>
    </alternativeName>
</protein>
<reference evidence="10" key="1">
    <citation type="submission" date="2023-08" db="EMBL/GenBank/DDBJ databases">
        <authorList>
            <person name="Audoor S."/>
            <person name="Bilcke G."/>
        </authorList>
    </citation>
    <scope>NUCLEOTIDE SEQUENCE</scope>
</reference>
<dbReference type="EC" id="2.3.1.8" evidence="2"/>
<dbReference type="Gene3D" id="3.40.50.300">
    <property type="entry name" value="P-loop containing nucleotide triphosphate hydrolases"/>
    <property type="match status" value="1"/>
</dbReference>
<accession>A0AAD2FYS4</accession>
<dbReference type="Pfam" id="PF07085">
    <property type="entry name" value="DRTGG"/>
    <property type="match status" value="1"/>
</dbReference>
<keyword evidence="5" id="KW-0012">Acyltransferase</keyword>
<dbReference type="PANTHER" id="PTHR43356">
    <property type="entry name" value="PHOSPHATE ACETYLTRANSFERASE"/>
    <property type="match status" value="1"/>
</dbReference>
<keyword evidence="4" id="KW-0808">Transferase</keyword>
<dbReference type="SUPFAM" id="SSF75138">
    <property type="entry name" value="HprK N-terminal domain-like"/>
    <property type="match status" value="1"/>
</dbReference>
<evidence type="ECO:0000256" key="2">
    <source>
        <dbReference type="ARBA" id="ARBA00012707"/>
    </source>
</evidence>
<dbReference type="Pfam" id="PF13500">
    <property type="entry name" value="AAA_26"/>
    <property type="match status" value="1"/>
</dbReference>
<evidence type="ECO:0000313" key="10">
    <source>
        <dbReference type="EMBL" id="CAJ1957240.1"/>
    </source>
</evidence>
<dbReference type="NCBIfam" id="NF004167">
    <property type="entry name" value="PRK05632.1"/>
    <property type="match status" value="1"/>
</dbReference>
<dbReference type="CDD" id="cd03109">
    <property type="entry name" value="DTBS"/>
    <property type="match status" value="1"/>
</dbReference>
<sequence length="803" mass="88175">MEFSLQDQMKLRRVFYLVPANPNAGLTSMSLGLFRALDRQGLPVGFFKPIRQPTETGKERSTHFLRATGISHPIEPLSFHHAQDLLKSGKEGRLLQDVVELFEKGCSNEHHANSVFVVEGLQPTAEQPELDHLNHLIIKALNAEVIIVSNLPKKGTEIDLETFQDRLREIAFPYGGLEDSNVLGCIINKYNAPESPFMKKAPTLDPLYKDPTEILKKCEVFHGDCSLLGVIPWDFKISSPRTSDLAEHLGAYILNEGEIKTRRVTSVKIVARSIKHMIGPVLQPGTFVITPGDRDDIILAVCMAAINGVPFAGLALTGDYEPDKNVLNLCEMAFKTGLPLLLLSTDSFESAAHAASIDMQVAIDDIERIENIMDYTAERLDISPLLDRIKLVREPRLSPAAFMYMLANLARQKKRRIVLPEGTEPRIIRAAAICHERNIAQCVLIGDPTDIRRLADVQGITLPDDLEIVNPDHELRMNYVEPMVALRKHKGLTSPSAFAQLEDVTVLGTMMLAVGEVDGLVSGAVHSTANTVRPALQLIKTRSDSKLISSIFFMCLPNQVLIYGDCAINPDPNAEELADIALQSAASAESFGIEPRIAMLSYSTGSSGKGCDVEKVREATRIAQERRPDLLIDGPMQYDAACTAEVAMSKAPNSKVAGRATVLVFPDLNTGNTTYKAVQRTANVVAVGPMLQGLRRPVNDLSRGALVDDIVYTIALTAIQADKAESVTPAVSTKVPPRNLKRTNSLPSPDSSDDLLLLQDISMHDPCKDLQEPMTVRDHRRSMTSFPVVKRSDESSLFTAMGF</sequence>
<dbReference type="InterPro" id="IPR042112">
    <property type="entry name" value="P_AcTrfase_dom2"/>
</dbReference>
<dbReference type="GO" id="GO:0008959">
    <property type="term" value="F:phosphate acetyltransferase activity"/>
    <property type="evidence" value="ECO:0007669"/>
    <property type="project" value="UniProtKB-EC"/>
</dbReference>
<dbReference type="InterPro" id="IPR050500">
    <property type="entry name" value="Phos_Acetyltrans/Butyryltrans"/>
</dbReference>
<feature type="region of interest" description="Disordered" evidence="7">
    <location>
        <begin position="726"/>
        <end position="752"/>
    </location>
</feature>
<dbReference type="Proteomes" id="UP001295423">
    <property type="component" value="Unassembled WGS sequence"/>
</dbReference>
<comment type="caution">
    <text evidence="10">The sequence shown here is derived from an EMBL/GenBank/DDBJ whole genome shotgun (WGS) entry which is preliminary data.</text>
</comment>
<dbReference type="InterPro" id="IPR027417">
    <property type="entry name" value="P-loop_NTPase"/>
</dbReference>
<evidence type="ECO:0000256" key="6">
    <source>
        <dbReference type="ARBA" id="ARBA00031108"/>
    </source>
</evidence>
<dbReference type="Gene3D" id="3.40.50.10750">
    <property type="entry name" value="Isocitrate/Isopropylmalate dehydrogenase-like"/>
    <property type="match status" value="1"/>
</dbReference>
<dbReference type="InterPro" id="IPR002505">
    <property type="entry name" value="PTA_PTB"/>
</dbReference>
<evidence type="ECO:0000256" key="4">
    <source>
        <dbReference type="ARBA" id="ARBA00022679"/>
    </source>
</evidence>
<feature type="domain" description="Phosphate acetyl/butaryl transferase" evidence="8">
    <location>
        <begin position="402"/>
        <end position="718"/>
    </location>
</feature>
<dbReference type="Pfam" id="PF01515">
    <property type="entry name" value="PTA_PTB"/>
    <property type="match status" value="1"/>
</dbReference>
<dbReference type="AlphaFoldDB" id="A0AAD2FYS4"/>
<dbReference type="SUPFAM" id="SSF52540">
    <property type="entry name" value="P-loop containing nucleoside triphosphate hydrolases"/>
    <property type="match status" value="1"/>
</dbReference>
<gene>
    <name evidence="10" type="ORF">CYCCA115_LOCUS16618</name>
</gene>
<dbReference type="Gene3D" id="3.40.1390.20">
    <property type="entry name" value="HprK N-terminal domain-like"/>
    <property type="match status" value="1"/>
</dbReference>
<dbReference type="InterPro" id="IPR028979">
    <property type="entry name" value="Ser_kin/Pase_Hpr-like_N_sf"/>
</dbReference>
<proteinExistence type="predicted"/>
<dbReference type="EMBL" id="CAKOGP040001936">
    <property type="protein sequence ID" value="CAJ1957240.1"/>
    <property type="molecule type" value="Genomic_DNA"/>
</dbReference>
<dbReference type="NCBIfam" id="TIGR00651">
    <property type="entry name" value="pta"/>
    <property type="match status" value="1"/>
</dbReference>
<dbReference type="NCBIfam" id="NF007233">
    <property type="entry name" value="PRK09653.1"/>
    <property type="match status" value="1"/>
</dbReference>
<name>A0AAD2FYS4_9STRA</name>
<dbReference type="Gene3D" id="3.40.50.10950">
    <property type="match status" value="1"/>
</dbReference>
<evidence type="ECO:0000256" key="5">
    <source>
        <dbReference type="ARBA" id="ARBA00023315"/>
    </source>
</evidence>
<evidence type="ECO:0000256" key="7">
    <source>
        <dbReference type="SAM" id="MobiDB-lite"/>
    </source>
</evidence>
<dbReference type="PANTHER" id="PTHR43356:SF3">
    <property type="entry name" value="PHOSPHATE ACETYLTRANSFERASE"/>
    <property type="match status" value="1"/>
</dbReference>
<organism evidence="10 11">
    <name type="scientific">Cylindrotheca closterium</name>
    <dbReference type="NCBI Taxonomy" id="2856"/>
    <lineage>
        <taxon>Eukaryota</taxon>
        <taxon>Sar</taxon>
        <taxon>Stramenopiles</taxon>
        <taxon>Ochrophyta</taxon>
        <taxon>Bacillariophyta</taxon>
        <taxon>Bacillariophyceae</taxon>
        <taxon>Bacillariophycidae</taxon>
        <taxon>Bacillariales</taxon>
        <taxon>Bacillariaceae</taxon>
        <taxon>Cylindrotheca</taxon>
    </lineage>
</organism>
<evidence type="ECO:0000313" key="11">
    <source>
        <dbReference type="Proteomes" id="UP001295423"/>
    </source>
</evidence>
<evidence type="ECO:0000259" key="9">
    <source>
        <dbReference type="Pfam" id="PF07085"/>
    </source>
</evidence>
<keyword evidence="11" id="KW-1185">Reference proteome</keyword>
<evidence type="ECO:0000259" key="8">
    <source>
        <dbReference type="Pfam" id="PF01515"/>
    </source>
</evidence>
<dbReference type="FunFam" id="3.40.50.10750:FF:000001">
    <property type="entry name" value="Phosphate acetyltransferase"/>
    <property type="match status" value="1"/>
</dbReference>
<evidence type="ECO:0000256" key="3">
    <source>
        <dbReference type="ARBA" id="ARBA00021528"/>
    </source>
</evidence>